<feature type="chain" id="PRO_5001640982" description="Transmembrane protein" evidence="2">
    <location>
        <begin position="22"/>
        <end position="251"/>
    </location>
</feature>
<feature type="signal peptide" evidence="2">
    <location>
        <begin position="1"/>
        <end position="21"/>
    </location>
</feature>
<evidence type="ECO:0000313" key="3">
    <source>
        <dbReference type="EMBL" id="KDQ06767.1"/>
    </source>
</evidence>
<evidence type="ECO:0000256" key="1">
    <source>
        <dbReference type="SAM" id="Phobius"/>
    </source>
</evidence>
<accession>A0A067M4I8</accession>
<keyword evidence="1" id="KW-0812">Transmembrane</keyword>
<keyword evidence="4" id="KW-1185">Reference proteome</keyword>
<keyword evidence="1" id="KW-1133">Transmembrane helix</keyword>
<sequence length="251" mass="27199">MRSLRTAVSLILVLQTFLVQANVLGATNATCLPGFDWVLNDLGQIPCLVVAYLSSQCSNTSKSFPYLPPGTLGPASACRCNTVAYNLISACAACQGAIIGPWDVWVQYCVSSMITVGKYPSAVPQGTEIPVFAFYDPTITGLFDVEDAQRYIADHTHGGNGDRMGKIIGGTVGGTVGLLLAVFGLVFAFNKRFRGKIMAILDGNTLKHRRKDSADLDTPLMKRNSFQSDIHPGQVNRVTMSFERIPQDEHH</sequence>
<name>A0A067M4I8_BOTB1</name>
<evidence type="ECO:0000256" key="2">
    <source>
        <dbReference type="SAM" id="SignalP"/>
    </source>
</evidence>
<reference evidence="4" key="1">
    <citation type="journal article" date="2014" name="Proc. Natl. Acad. Sci. U.S.A.">
        <title>Extensive sampling of basidiomycete genomes demonstrates inadequacy of the white-rot/brown-rot paradigm for wood decay fungi.</title>
        <authorList>
            <person name="Riley R."/>
            <person name="Salamov A.A."/>
            <person name="Brown D.W."/>
            <person name="Nagy L.G."/>
            <person name="Floudas D."/>
            <person name="Held B.W."/>
            <person name="Levasseur A."/>
            <person name="Lombard V."/>
            <person name="Morin E."/>
            <person name="Otillar R."/>
            <person name="Lindquist E.A."/>
            <person name="Sun H."/>
            <person name="LaButti K.M."/>
            <person name="Schmutz J."/>
            <person name="Jabbour D."/>
            <person name="Luo H."/>
            <person name="Baker S.E."/>
            <person name="Pisabarro A.G."/>
            <person name="Walton J.D."/>
            <person name="Blanchette R.A."/>
            <person name="Henrissat B."/>
            <person name="Martin F."/>
            <person name="Cullen D."/>
            <person name="Hibbett D.S."/>
            <person name="Grigoriev I.V."/>
        </authorList>
    </citation>
    <scope>NUCLEOTIDE SEQUENCE [LARGE SCALE GENOMIC DNA]</scope>
    <source>
        <strain evidence="4">FD-172 SS1</strain>
    </source>
</reference>
<feature type="transmembrane region" description="Helical" evidence="1">
    <location>
        <begin position="167"/>
        <end position="189"/>
    </location>
</feature>
<dbReference type="HOGENOM" id="CLU_1106951_0_0_1"/>
<dbReference type="InParanoid" id="A0A067M4I8"/>
<keyword evidence="2" id="KW-0732">Signal</keyword>
<dbReference type="Proteomes" id="UP000027195">
    <property type="component" value="Unassembled WGS sequence"/>
</dbReference>
<dbReference type="EMBL" id="KL198124">
    <property type="protein sequence ID" value="KDQ06767.1"/>
    <property type="molecule type" value="Genomic_DNA"/>
</dbReference>
<proteinExistence type="predicted"/>
<evidence type="ECO:0008006" key="5">
    <source>
        <dbReference type="Google" id="ProtNLM"/>
    </source>
</evidence>
<protein>
    <recommendedName>
        <fullName evidence="5">Transmembrane protein</fullName>
    </recommendedName>
</protein>
<dbReference type="AlphaFoldDB" id="A0A067M4I8"/>
<organism evidence="3 4">
    <name type="scientific">Botryobasidium botryosum (strain FD-172 SS1)</name>
    <dbReference type="NCBI Taxonomy" id="930990"/>
    <lineage>
        <taxon>Eukaryota</taxon>
        <taxon>Fungi</taxon>
        <taxon>Dikarya</taxon>
        <taxon>Basidiomycota</taxon>
        <taxon>Agaricomycotina</taxon>
        <taxon>Agaricomycetes</taxon>
        <taxon>Cantharellales</taxon>
        <taxon>Botryobasidiaceae</taxon>
        <taxon>Botryobasidium</taxon>
    </lineage>
</organism>
<gene>
    <name evidence="3" type="ORF">BOTBODRAFT_60438</name>
</gene>
<dbReference type="OrthoDB" id="2576311at2759"/>
<keyword evidence="1" id="KW-0472">Membrane</keyword>
<evidence type="ECO:0000313" key="4">
    <source>
        <dbReference type="Proteomes" id="UP000027195"/>
    </source>
</evidence>